<feature type="region of interest" description="Disordered" evidence="1">
    <location>
        <begin position="1"/>
        <end position="55"/>
    </location>
</feature>
<gene>
    <name evidence="2" type="ORF">GGQ87_002332</name>
</gene>
<reference evidence="2 3" key="1">
    <citation type="submission" date="2020-03" db="EMBL/GenBank/DDBJ databases">
        <title>Genomic Encyclopedia of Type Strains, Phase IV (KMG-IV): sequencing the most valuable type-strain genomes for metagenomic binning, comparative biology and taxonomic classification.</title>
        <authorList>
            <person name="Goeker M."/>
        </authorList>
    </citation>
    <scope>NUCLEOTIDE SEQUENCE [LARGE SCALE GENOMIC DNA]</scope>
    <source>
        <strain evidence="2 3">DSM 4736</strain>
    </source>
</reference>
<dbReference type="Proteomes" id="UP000587415">
    <property type="component" value="Unassembled WGS sequence"/>
</dbReference>
<feature type="region of interest" description="Disordered" evidence="1">
    <location>
        <begin position="118"/>
        <end position="202"/>
    </location>
</feature>
<accession>A0A7X6BP36</accession>
<proteinExistence type="predicted"/>
<feature type="compositionally biased region" description="Basic residues" evidence="1">
    <location>
        <begin position="187"/>
        <end position="196"/>
    </location>
</feature>
<protein>
    <submittedName>
        <fullName evidence="2">Uncharacterized protein</fullName>
    </submittedName>
</protein>
<comment type="caution">
    <text evidence="2">The sequence shown here is derived from an EMBL/GenBank/DDBJ whole genome shotgun (WGS) entry which is preliminary data.</text>
</comment>
<keyword evidence="3" id="KW-1185">Reference proteome</keyword>
<dbReference type="EMBL" id="JAATJM010000002">
    <property type="protein sequence ID" value="NJC42037.1"/>
    <property type="molecule type" value="Genomic_DNA"/>
</dbReference>
<organism evidence="2 3">
    <name type="scientific">Brevundimonas alba</name>
    <dbReference type="NCBI Taxonomy" id="74314"/>
    <lineage>
        <taxon>Bacteria</taxon>
        <taxon>Pseudomonadati</taxon>
        <taxon>Pseudomonadota</taxon>
        <taxon>Alphaproteobacteria</taxon>
        <taxon>Caulobacterales</taxon>
        <taxon>Caulobacteraceae</taxon>
        <taxon>Brevundimonas</taxon>
    </lineage>
</organism>
<dbReference type="AlphaFoldDB" id="A0A7X6BP36"/>
<sequence>MAIGGPETGRPAGRAQRDPAAQRRTVRATFLSREEGRQAGEESRASGCGSRTDFGQIRPLRGRARLACCTGDRWSPTPEPRGPVTPVVGIMPPMSTQLFGHEGFAKAPPLQRLLQLPPFDQFKPGRRPPARRTPEAPSEPQLAHGDSPQDHGQGSPLYRLGPAARLAGDAQQQPMPACRLHRNEARRSRRPKRPVHLKPELERGRRNRLLGLISIVGVGHACHPMPALASEPVGWPAGRPVSRRAEDRPRIHQDGMITERTIAPHDQTSPNL</sequence>
<evidence type="ECO:0000313" key="2">
    <source>
        <dbReference type="EMBL" id="NJC42037.1"/>
    </source>
</evidence>
<feature type="compositionally biased region" description="Basic and acidic residues" evidence="1">
    <location>
        <begin position="32"/>
        <end position="44"/>
    </location>
</feature>
<name>A0A7X6BP36_9CAUL</name>
<evidence type="ECO:0000313" key="3">
    <source>
        <dbReference type="Proteomes" id="UP000587415"/>
    </source>
</evidence>
<evidence type="ECO:0000256" key="1">
    <source>
        <dbReference type="SAM" id="MobiDB-lite"/>
    </source>
</evidence>